<proteinExistence type="predicted"/>
<reference evidence="2" key="1">
    <citation type="submission" date="2020-03" db="EMBL/GenBank/DDBJ databases">
        <authorList>
            <person name="Weist P."/>
        </authorList>
    </citation>
    <scope>NUCLEOTIDE SEQUENCE</scope>
</reference>
<dbReference type="EMBL" id="CADEAL010004358">
    <property type="protein sequence ID" value="CAB1457791.1"/>
    <property type="molecule type" value="Genomic_DNA"/>
</dbReference>
<evidence type="ECO:0000256" key="1">
    <source>
        <dbReference type="SAM" id="MobiDB-lite"/>
    </source>
</evidence>
<evidence type="ECO:0000313" key="2">
    <source>
        <dbReference type="EMBL" id="CAB1457791.1"/>
    </source>
</evidence>
<sequence length="103" mass="11368">MTGNFSGEMRAPEEHESNDCRDDSPAPPPHTLRRRQGMGREGRRNRVDSGLKRERKVQREGGTVDGGKSIQGQASDKSKRRGGLGGAGYVLSREERGELKEGY</sequence>
<feature type="compositionally biased region" description="Basic and acidic residues" evidence="1">
    <location>
        <begin position="38"/>
        <end position="52"/>
    </location>
</feature>
<comment type="caution">
    <text evidence="2">The sequence shown here is derived from an EMBL/GenBank/DDBJ whole genome shotgun (WGS) entry which is preliminary data.</text>
</comment>
<accession>A0A9N7VT12</accession>
<protein>
    <submittedName>
        <fullName evidence="2">Uncharacterized protein</fullName>
    </submittedName>
</protein>
<keyword evidence="3" id="KW-1185">Reference proteome</keyword>
<feature type="compositionally biased region" description="Basic and acidic residues" evidence="1">
    <location>
        <begin position="92"/>
        <end position="103"/>
    </location>
</feature>
<organism evidence="2 3">
    <name type="scientific">Pleuronectes platessa</name>
    <name type="common">European plaice</name>
    <dbReference type="NCBI Taxonomy" id="8262"/>
    <lineage>
        <taxon>Eukaryota</taxon>
        <taxon>Metazoa</taxon>
        <taxon>Chordata</taxon>
        <taxon>Craniata</taxon>
        <taxon>Vertebrata</taxon>
        <taxon>Euteleostomi</taxon>
        <taxon>Actinopterygii</taxon>
        <taxon>Neopterygii</taxon>
        <taxon>Teleostei</taxon>
        <taxon>Neoteleostei</taxon>
        <taxon>Acanthomorphata</taxon>
        <taxon>Carangaria</taxon>
        <taxon>Pleuronectiformes</taxon>
        <taxon>Pleuronectoidei</taxon>
        <taxon>Pleuronectidae</taxon>
        <taxon>Pleuronectes</taxon>
    </lineage>
</organism>
<dbReference type="Proteomes" id="UP001153269">
    <property type="component" value="Unassembled WGS sequence"/>
</dbReference>
<evidence type="ECO:0000313" key="3">
    <source>
        <dbReference type="Proteomes" id="UP001153269"/>
    </source>
</evidence>
<name>A0A9N7VT12_PLEPL</name>
<feature type="region of interest" description="Disordered" evidence="1">
    <location>
        <begin position="1"/>
        <end position="103"/>
    </location>
</feature>
<feature type="compositionally biased region" description="Basic and acidic residues" evidence="1">
    <location>
        <begin position="10"/>
        <end position="24"/>
    </location>
</feature>
<gene>
    <name evidence="2" type="ORF">PLEPLA_LOCUS45618</name>
</gene>
<dbReference type="AlphaFoldDB" id="A0A9N7VT12"/>